<evidence type="ECO:0000313" key="2">
    <source>
        <dbReference type="EMBL" id="KIJ11163.1"/>
    </source>
</evidence>
<accession>A0A0C9TKL3</accession>
<protein>
    <submittedName>
        <fullName evidence="2">Uncharacterized protein</fullName>
    </submittedName>
</protein>
<evidence type="ECO:0000313" key="3">
    <source>
        <dbReference type="Proteomes" id="UP000053647"/>
    </source>
</evidence>
<feature type="compositionally biased region" description="Basic and acidic residues" evidence="1">
    <location>
        <begin position="271"/>
        <end position="287"/>
    </location>
</feature>
<organism evidence="2 3">
    <name type="scientific">Paxillus involutus ATCC 200175</name>
    <dbReference type="NCBI Taxonomy" id="664439"/>
    <lineage>
        <taxon>Eukaryota</taxon>
        <taxon>Fungi</taxon>
        <taxon>Dikarya</taxon>
        <taxon>Basidiomycota</taxon>
        <taxon>Agaricomycotina</taxon>
        <taxon>Agaricomycetes</taxon>
        <taxon>Agaricomycetidae</taxon>
        <taxon>Boletales</taxon>
        <taxon>Paxilineae</taxon>
        <taxon>Paxillaceae</taxon>
        <taxon>Paxillus</taxon>
    </lineage>
</organism>
<name>A0A0C9TKL3_PAXIN</name>
<dbReference type="Proteomes" id="UP000053647">
    <property type="component" value="Unassembled WGS sequence"/>
</dbReference>
<evidence type="ECO:0000256" key="1">
    <source>
        <dbReference type="SAM" id="MobiDB-lite"/>
    </source>
</evidence>
<dbReference type="AlphaFoldDB" id="A0A0C9TKL3"/>
<dbReference type="OrthoDB" id="2667832at2759"/>
<sequence>MTVPIPIYRENPDNYEWEVASVYGSDDCESLGRSQYDGSVHSGSVDVPALRLQLVLRDESHHRVGYHSPQQHHQDYSPSLQATYQWDARFAPGSPGGFCIPPAGTILPPSGSAMSSSERAFPIRERHIPSGTGRVTPDSEVGLFDPSPLPLPLPLASPPPPPRSPSPLMPRPSPALVIPQAPPPYSHSGTGSRHTSPIVPSLYREYPIPPHPAEAGYQTPAAASPSRRSPRDTGSSYSGKAPLQRGQASEDLAADVRRGRVGAPNGGQHYFPREGPRGRVDRSKTLPDYDLGVGAGVGEGGMRMARPQQREPSVWRRFVRRFSPSRGSIGPS</sequence>
<feature type="region of interest" description="Disordered" evidence="1">
    <location>
        <begin position="125"/>
        <end position="312"/>
    </location>
</feature>
<dbReference type="HOGENOM" id="CLU_837033_0_0_1"/>
<dbReference type="EMBL" id="KN819385">
    <property type="protein sequence ID" value="KIJ11163.1"/>
    <property type="molecule type" value="Genomic_DNA"/>
</dbReference>
<reference evidence="2 3" key="1">
    <citation type="submission" date="2014-06" db="EMBL/GenBank/DDBJ databases">
        <authorList>
            <consortium name="DOE Joint Genome Institute"/>
            <person name="Kuo A."/>
            <person name="Kohler A."/>
            <person name="Nagy L.G."/>
            <person name="Floudas D."/>
            <person name="Copeland A."/>
            <person name="Barry K.W."/>
            <person name="Cichocki N."/>
            <person name="Veneault-Fourrey C."/>
            <person name="LaButti K."/>
            <person name="Lindquist E.A."/>
            <person name="Lipzen A."/>
            <person name="Lundell T."/>
            <person name="Morin E."/>
            <person name="Murat C."/>
            <person name="Sun H."/>
            <person name="Tunlid A."/>
            <person name="Henrissat B."/>
            <person name="Grigoriev I.V."/>
            <person name="Hibbett D.S."/>
            <person name="Martin F."/>
            <person name="Nordberg H.P."/>
            <person name="Cantor M.N."/>
            <person name="Hua S.X."/>
        </authorList>
    </citation>
    <scope>NUCLEOTIDE SEQUENCE [LARGE SCALE GENOMIC DNA]</scope>
    <source>
        <strain evidence="2 3">ATCC 200175</strain>
    </source>
</reference>
<keyword evidence="3" id="KW-1185">Reference proteome</keyword>
<proteinExistence type="predicted"/>
<gene>
    <name evidence="2" type="ORF">PAXINDRAFT_101742</name>
</gene>
<reference evidence="3" key="2">
    <citation type="submission" date="2015-01" db="EMBL/GenBank/DDBJ databases">
        <title>Evolutionary Origins and Diversification of the Mycorrhizal Mutualists.</title>
        <authorList>
            <consortium name="DOE Joint Genome Institute"/>
            <consortium name="Mycorrhizal Genomics Consortium"/>
            <person name="Kohler A."/>
            <person name="Kuo A."/>
            <person name="Nagy L.G."/>
            <person name="Floudas D."/>
            <person name="Copeland A."/>
            <person name="Barry K.W."/>
            <person name="Cichocki N."/>
            <person name="Veneault-Fourrey C."/>
            <person name="LaButti K."/>
            <person name="Lindquist E.A."/>
            <person name="Lipzen A."/>
            <person name="Lundell T."/>
            <person name="Morin E."/>
            <person name="Murat C."/>
            <person name="Riley R."/>
            <person name="Ohm R."/>
            <person name="Sun H."/>
            <person name="Tunlid A."/>
            <person name="Henrissat B."/>
            <person name="Grigoriev I.V."/>
            <person name="Hibbett D.S."/>
            <person name="Martin F."/>
        </authorList>
    </citation>
    <scope>NUCLEOTIDE SEQUENCE [LARGE SCALE GENOMIC DNA]</scope>
    <source>
        <strain evidence="3">ATCC 200175</strain>
    </source>
</reference>
<feature type="compositionally biased region" description="Pro residues" evidence="1">
    <location>
        <begin position="147"/>
        <end position="173"/>
    </location>
</feature>